<reference evidence="3" key="1">
    <citation type="submission" date="2014-11" db="EMBL/GenBank/DDBJ databases">
        <authorList>
            <person name="Amaro Gonzalez C."/>
        </authorList>
    </citation>
    <scope>NUCLEOTIDE SEQUENCE</scope>
</reference>
<feature type="transmembrane region" description="Helical" evidence="1">
    <location>
        <begin position="63"/>
        <end position="80"/>
    </location>
</feature>
<evidence type="ECO:0000256" key="1">
    <source>
        <dbReference type="SAM" id="Phobius"/>
    </source>
</evidence>
<evidence type="ECO:0000256" key="2">
    <source>
        <dbReference type="SAM" id="SignalP"/>
    </source>
</evidence>
<keyword evidence="2" id="KW-0732">Signal</keyword>
<keyword evidence="1" id="KW-0472">Membrane</keyword>
<keyword evidence="1" id="KW-0812">Transmembrane</keyword>
<keyword evidence="1" id="KW-1133">Transmembrane helix</keyword>
<accession>A0A0E9WUA3</accession>
<protein>
    <recommendedName>
        <fullName evidence="4">WAP domain-containing protein</fullName>
    </recommendedName>
</protein>
<reference evidence="3" key="2">
    <citation type="journal article" date="2015" name="Fish Shellfish Immunol.">
        <title>Early steps in the European eel (Anguilla anguilla)-Vibrio vulnificus interaction in the gills: Role of the RtxA13 toxin.</title>
        <authorList>
            <person name="Callol A."/>
            <person name="Pajuelo D."/>
            <person name="Ebbesson L."/>
            <person name="Teles M."/>
            <person name="MacKenzie S."/>
            <person name="Amaro C."/>
        </authorList>
    </citation>
    <scope>NUCLEOTIDE SEQUENCE</scope>
</reference>
<feature type="signal peptide" evidence="2">
    <location>
        <begin position="1"/>
        <end position="26"/>
    </location>
</feature>
<dbReference type="AlphaFoldDB" id="A0A0E9WUA3"/>
<evidence type="ECO:0008006" key="4">
    <source>
        <dbReference type="Google" id="ProtNLM"/>
    </source>
</evidence>
<proteinExistence type="predicted"/>
<dbReference type="EMBL" id="GBXM01014600">
    <property type="protein sequence ID" value="JAH93977.1"/>
    <property type="molecule type" value="Transcribed_RNA"/>
</dbReference>
<evidence type="ECO:0000313" key="3">
    <source>
        <dbReference type="EMBL" id="JAH93977.1"/>
    </source>
</evidence>
<name>A0A0E9WUA3_ANGAN</name>
<organism evidence="3">
    <name type="scientific">Anguilla anguilla</name>
    <name type="common">European freshwater eel</name>
    <name type="synonym">Muraena anguilla</name>
    <dbReference type="NCBI Taxonomy" id="7936"/>
    <lineage>
        <taxon>Eukaryota</taxon>
        <taxon>Metazoa</taxon>
        <taxon>Chordata</taxon>
        <taxon>Craniata</taxon>
        <taxon>Vertebrata</taxon>
        <taxon>Euteleostomi</taxon>
        <taxon>Actinopterygii</taxon>
        <taxon>Neopterygii</taxon>
        <taxon>Teleostei</taxon>
        <taxon>Anguilliformes</taxon>
        <taxon>Anguillidae</taxon>
        <taxon>Anguilla</taxon>
    </lineage>
</organism>
<sequence length="121" mass="14239">MSDFFHRGLAELILLLSPWKLKRSLAEDAGCDYDIPTPCENGYCVKANFICHRCCPGPHIDHSFAYNCIFIYFIIFYYYFCQLGLVEYCVKSPMQELCSIYFPWRPINQTNTYKYRGGQLE</sequence>
<feature type="chain" id="PRO_5002434573" description="WAP domain-containing protein" evidence="2">
    <location>
        <begin position="27"/>
        <end position="121"/>
    </location>
</feature>